<gene>
    <name evidence="1" type="ORF">EGA29_19190</name>
</gene>
<organism evidence="1 2">
    <name type="scientific">Ralstonia pseudosolanacearum</name>
    <dbReference type="NCBI Taxonomy" id="1310165"/>
    <lineage>
        <taxon>Bacteria</taxon>
        <taxon>Pseudomonadati</taxon>
        <taxon>Pseudomonadota</taxon>
        <taxon>Betaproteobacteria</taxon>
        <taxon>Burkholderiales</taxon>
        <taxon>Burkholderiaceae</taxon>
        <taxon>Ralstonia</taxon>
        <taxon>Ralstonia solanacearum species complex</taxon>
    </lineage>
</organism>
<reference evidence="1 2" key="1">
    <citation type="submission" date="2018-10" db="EMBL/GenBank/DDBJ databases">
        <title>Draft Genome Sequence of Ralstonia pseudosolanacearum (R. solanacearum phylotype I) Strain Tg03 Isolated from Luffa cylindrica in China.</title>
        <authorList>
            <person name="Yuan G.-Q."/>
            <person name="Li Q.-Q."/>
            <person name="Zhang Y.-W."/>
        </authorList>
    </citation>
    <scope>NUCLEOTIDE SEQUENCE [LARGE SCALE GENOMIC DNA]</scope>
    <source>
        <strain evidence="1 2">Tg03</strain>
    </source>
</reference>
<proteinExistence type="predicted"/>
<dbReference type="Proteomes" id="UP000271222">
    <property type="component" value="Unassembled WGS sequence"/>
</dbReference>
<dbReference type="RefSeq" id="WP_123203689.1">
    <property type="nucleotide sequence ID" value="NZ_RJTL01000035.1"/>
</dbReference>
<dbReference type="AlphaFoldDB" id="A0A454TM44"/>
<dbReference type="OrthoDB" id="6637817at2"/>
<accession>A0A454TM44</accession>
<comment type="caution">
    <text evidence="1">The sequence shown here is derived from an EMBL/GenBank/DDBJ whole genome shotgun (WGS) entry which is preliminary data.</text>
</comment>
<name>A0A454TM44_9RALS</name>
<evidence type="ECO:0000313" key="1">
    <source>
        <dbReference type="EMBL" id="RNM03213.1"/>
    </source>
</evidence>
<dbReference type="EMBL" id="RJTL01000035">
    <property type="protein sequence ID" value="RNM03213.1"/>
    <property type="molecule type" value="Genomic_DNA"/>
</dbReference>
<sequence>MNHQKALPILQALARGIDPETGEVLVDQSPFNNVLVIRALQCAIDSLGQKSAKGRSTERPKNAGRAWLEEEDRQLVRAFDAGMDPKELATQHGRTRGAINSRLVRLGRLSA</sequence>
<protein>
    <submittedName>
        <fullName evidence="1">Uncharacterized protein</fullName>
    </submittedName>
</protein>
<evidence type="ECO:0000313" key="2">
    <source>
        <dbReference type="Proteomes" id="UP000271222"/>
    </source>
</evidence>